<dbReference type="Gene3D" id="3.40.50.300">
    <property type="entry name" value="P-loop containing nucleotide triphosphate hydrolases"/>
    <property type="match status" value="1"/>
</dbReference>
<accession>A0AAW0RBE8</accession>
<dbReference type="Pfam" id="PF24883">
    <property type="entry name" value="NPHP3_N"/>
    <property type="match status" value="1"/>
</dbReference>
<keyword evidence="1" id="KW-0677">Repeat</keyword>
<feature type="repeat" description="ANK" evidence="2">
    <location>
        <begin position="1346"/>
        <end position="1378"/>
    </location>
</feature>
<dbReference type="Proteomes" id="UP001392437">
    <property type="component" value="Unassembled WGS sequence"/>
</dbReference>
<dbReference type="InterPro" id="IPR056884">
    <property type="entry name" value="NPHP3-like_N"/>
</dbReference>
<dbReference type="Gene3D" id="1.25.40.20">
    <property type="entry name" value="Ankyrin repeat-containing domain"/>
    <property type="match status" value="3"/>
</dbReference>
<dbReference type="PANTHER" id="PTHR10039">
    <property type="entry name" value="AMELOGENIN"/>
    <property type="match status" value="1"/>
</dbReference>
<dbReference type="InterPro" id="IPR002110">
    <property type="entry name" value="Ankyrin_rpt"/>
</dbReference>
<feature type="repeat" description="ANK" evidence="2">
    <location>
        <begin position="1379"/>
        <end position="1404"/>
    </location>
</feature>
<feature type="repeat" description="ANK" evidence="2">
    <location>
        <begin position="1417"/>
        <end position="1451"/>
    </location>
</feature>
<reference evidence="5 6" key="1">
    <citation type="submission" date="2023-01" db="EMBL/GenBank/DDBJ databases">
        <title>Analysis of 21 Apiospora genomes using comparative genomics revels a genus with tremendous synthesis potential of carbohydrate active enzymes and secondary metabolites.</title>
        <authorList>
            <person name="Sorensen T."/>
        </authorList>
    </citation>
    <scope>NUCLEOTIDE SEQUENCE [LARGE SCALE GENOMIC DNA]</scope>
    <source>
        <strain evidence="5 6">CBS 117206</strain>
    </source>
</reference>
<keyword evidence="6" id="KW-1185">Reference proteome</keyword>
<dbReference type="Pfam" id="PF17111">
    <property type="entry name" value="PigL_N"/>
    <property type="match status" value="1"/>
</dbReference>
<sequence length="1757" mass="197217">MQYYQTAAGPCKNARWFAQHLSHHLPASFMRHSGSPFLTSVFLTTPITSKEWDNFPPFVNSQDNQQSHAHLFRQMADPLSIAASIAGLASLAGTVFMALNNYRVSVRDARTEVAAFATELRNLSGMLQNLSLLAGTLPLSEGKTMSLDKSQISEMEEMIGTVDKKISKATKDFQAKKQKRIMRSLRWHFSKEEVDKLLDQIRAYKATINLALSADTLERLNECLKVHKKLEASIMSSQKALKLLQDTQDRVRMDKKKQKTFDYFLKVNPQPFLQTSLRLREETTGEWLVRDPMVAQWMSIPSSKLWLSGIPGAGKTVLCGLLIASILENLQSGMAFAFFFCDYKESATQNLSNILSSIALQLALQKDEAFDRLQAYYGQLHPKNGLPREVEPDQLMELIQDMSRLFDGTSIVIDALDECDANMRGVARGLVRVANESHNLSVALFSREIVDISDELEAHFQKLEIAARNEDLERYISNQMMMRTSLSKLDAEESLEIRERLLGKAHGMFRWVACQLDSLEDIGRMARKTALEELPPTLNRTYDRILERRSGNSISREIVRRTLHWICYDKTLTIRVLKEALTVSLIRDRLIPTNSELVGEDEIGSYCSSLIRKGQSGRRFEIAHFTVEEYLRTGIPPGSELASFRYSTSGTSQSMTILSLRYILQPNFGYQPFANEEYEGKIRDRAETHPFYLYASTFWPLQTECHDDAVVNESPEDYLTRDTVEAIKLQFHLGKPLTGSALHNIIQRILDRAESTEEHSSVGEAIRLTEEMVRFGGAWGQYSHFQNEGILVLIEDDAFESSLRVAAAQNRATEVSDLLQDVRFDPTSETTYDILREAIASDRVDIVEAFLQHRSQLVYETNRAESIWHIAAREDAINVIQLLLKDVSSIQKNLKLVSSDGYTPFAKGVHHGSLKTSALLLAHCSDDPAFFQSELPVLHLCVSRNWPNLFNALLKKTTIKSDEDSYGRTPLFFVPVSAEIQFIQEIATRYSPDHQDKNGRVAFQDVLWRLLNMGLGTLRRDDHFLTIFKALAPTNWRVAALERPGQHMWEYFCRCVGDRGRTAIRPAEANSLIVYIGWLCKAGVVDSYEEQSKLPALVPLIEALESLGLTAGEYRWEQDFVAEALKHLRQRSMSRLEFLDSDSAMVALLEKSVQQDHYGLVSFLTENGTPTHRAGNESSPLIKACVSGSVRTFSRILRSTPSSVLENTAEIQPDILCRLILKATDKKSSNIAIQKLQSALQHCLSPDTVTTVDLMLDWNADPIACDPVGWDVAAHYVSFNELKRLRDLVDKLRSQSTEIKWSRAISLRTMHQEDKGTYLHFAKSGEMVDFIIKTTSVIGVNSTSSSHITPLHVASSTGSTDAIKALIRHGAIIDAVTRDGKRPLDLASKHGHADAVRLLLELGAVQYSDINAGVNSDGETSLMLAVRSSRDDCTCVQKLLDDGADTALRNMKGISALMVAATLDFIQVAKLLVEANAPIHVTTAFGENILNISARCGATRCFMFFLQLGCDAHHKDLLGFTAFDRTGMVPRLLSYCVKANTIFGATIRSKQTVIRDAVRINCGTVLQIVRGLPRSEVPLLTSAKRGHKCSVLCWAIAHGCTRCVNTFLTFGGDTEIEGSVHGTPVMQACAFGQLSMVKLLVRNNAKLGYIDKRGVHRNAFDEAQEWPDIIQWLLVGRFQDQVKLCMEAHNPEAEVMPWTGPRHFEYPWKRHHDMRSDGSQIDHLKLMTKIKAVVRGEVVEGRLSVNTSEGSEGQRRL</sequence>
<evidence type="ECO:0000256" key="2">
    <source>
        <dbReference type="PROSITE-ProRule" id="PRU00023"/>
    </source>
</evidence>
<feature type="domain" description="Nephrocystin 3-like N-terminal" evidence="4">
    <location>
        <begin position="284"/>
        <end position="447"/>
    </location>
</feature>
<dbReference type="Pfam" id="PF12796">
    <property type="entry name" value="Ank_2"/>
    <property type="match status" value="2"/>
</dbReference>
<evidence type="ECO:0000313" key="6">
    <source>
        <dbReference type="Proteomes" id="UP001392437"/>
    </source>
</evidence>
<organism evidence="5 6">
    <name type="scientific">Apiospora kogelbergensis</name>
    <dbReference type="NCBI Taxonomy" id="1337665"/>
    <lineage>
        <taxon>Eukaryota</taxon>
        <taxon>Fungi</taxon>
        <taxon>Dikarya</taxon>
        <taxon>Ascomycota</taxon>
        <taxon>Pezizomycotina</taxon>
        <taxon>Sordariomycetes</taxon>
        <taxon>Xylariomycetidae</taxon>
        <taxon>Amphisphaeriales</taxon>
        <taxon>Apiosporaceae</taxon>
        <taxon>Apiospora</taxon>
    </lineage>
</organism>
<dbReference type="PROSITE" id="PS50088">
    <property type="entry name" value="ANK_REPEAT"/>
    <property type="match status" value="3"/>
</dbReference>
<gene>
    <name evidence="5" type="ORF">PG999_000326</name>
</gene>
<protein>
    <submittedName>
        <fullName evidence="5">Ankyrin</fullName>
    </submittedName>
</protein>
<dbReference type="InterPro" id="IPR027417">
    <property type="entry name" value="P-loop_NTPase"/>
</dbReference>
<feature type="domain" description="Azaphilone pigments biosynthesis cluster protein L N-terminal" evidence="3">
    <location>
        <begin position="76"/>
        <end position="252"/>
    </location>
</feature>
<evidence type="ECO:0000259" key="3">
    <source>
        <dbReference type="Pfam" id="PF17111"/>
    </source>
</evidence>
<name>A0AAW0RBE8_9PEZI</name>
<comment type="caution">
    <text evidence="5">The sequence shown here is derived from an EMBL/GenBank/DDBJ whole genome shotgun (WGS) entry which is preliminary data.</text>
</comment>
<dbReference type="EMBL" id="JAQQWP010000001">
    <property type="protein sequence ID" value="KAK8132153.1"/>
    <property type="molecule type" value="Genomic_DNA"/>
</dbReference>
<evidence type="ECO:0000313" key="5">
    <source>
        <dbReference type="EMBL" id="KAK8132153.1"/>
    </source>
</evidence>
<dbReference type="PANTHER" id="PTHR10039:SF15">
    <property type="entry name" value="NACHT DOMAIN-CONTAINING PROTEIN"/>
    <property type="match status" value="1"/>
</dbReference>
<dbReference type="InterPro" id="IPR036770">
    <property type="entry name" value="Ankyrin_rpt-contain_sf"/>
</dbReference>
<dbReference type="SUPFAM" id="SSF52540">
    <property type="entry name" value="P-loop containing nucleoside triphosphate hydrolases"/>
    <property type="match status" value="1"/>
</dbReference>
<dbReference type="InterPro" id="IPR031348">
    <property type="entry name" value="PigL_N"/>
</dbReference>
<dbReference type="PROSITE" id="PS50297">
    <property type="entry name" value="ANK_REP_REGION"/>
    <property type="match status" value="3"/>
</dbReference>
<dbReference type="SUPFAM" id="SSF48403">
    <property type="entry name" value="Ankyrin repeat"/>
    <property type="match status" value="3"/>
</dbReference>
<keyword evidence="2" id="KW-0040">ANK repeat</keyword>
<evidence type="ECO:0000256" key="1">
    <source>
        <dbReference type="ARBA" id="ARBA00022737"/>
    </source>
</evidence>
<evidence type="ECO:0000259" key="4">
    <source>
        <dbReference type="Pfam" id="PF24883"/>
    </source>
</evidence>
<dbReference type="SMART" id="SM00248">
    <property type="entry name" value="ANK"/>
    <property type="match status" value="11"/>
</dbReference>
<proteinExistence type="predicted"/>